<protein>
    <submittedName>
        <fullName evidence="1">Uncharacterized protein</fullName>
    </submittedName>
</protein>
<dbReference type="Proteomes" id="UP001225646">
    <property type="component" value="Unassembled WGS sequence"/>
</dbReference>
<accession>A0ABT9VNH1</accession>
<sequence>MVGRLNKNYHWLNEEIVDNLYQRALNKQLSQQQIQSIRKLLDSGHSKFIKLHLENQKKLIKYVLSSPALLPQLWNKRLDELLRSQGNG</sequence>
<comment type="caution">
    <text evidence="1">The sequence shown here is derived from an EMBL/GenBank/DDBJ whole genome shotgun (WGS) entry which is preliminary data.</text>
</comment>
<dbReference type="EMBL" id="JAUSTR010000005">
    <property type="protein sequence ID" value="MDQ0162531.1"/>
    <property type="molecule type" value="Genomic_DNA"/>
</dbReference>
<organism evidence="1 2">
    <name type="scientific">Aeribacillus alveayuensis</name>
    <dbReference type="NCBI Taxonomy" id="279215"/>
    <lineage>
        <taxon>Bacteria</taxon>
        <taxon>Bacillati</taxon>
        <taxon>Bacillota</taxon>
        <taxon>Bacilli</taxon>
        <taxon>Bacillales</taxon>
        <taxon>Bacillaceae</taxon>
        <taxon>Aeribacillus</taxon>
    </lineage>
</organism>
<dbReference type="RefSeq" id="WP_419151942.1">
    <property type="nucleotide sequence ID" value="NZ_JAUSTR010000005.1"/>
</dbReference>
<evidence type="ECO:0000313" key="1">
    <source>
        <dbReference type="EMBL" id="MDQ0162531.1"/>
    </source>
</evidence>
<evidence type="ECO:0000313" key="2">
    <source>
        <dbReference type="Proteomes" id="UP001225646"/>
    </source>
</evidence>
<keyword evidence="2" id="KW-1185">Reference proteome</keyword>
<proteinExistence type="predicted"/>
<name>A0ABT9VNH1_9BACI</name>
<gene>
    <name evidence="1" type="ORF">J2S06_001608</name>
</gene>
<reference evidence="1 2" key="1">
    <citation type="submission" date="2023-07" db="EMBL/GenBank/DDBJ databases">
        <title>Genomic Encyclopedia of Type Strains, Phase IV (KMG-IV): sequencing the most valuable type-strain genomes for metagenomic binning, comparative biology and taxonomic classification.</title>
        <authorList>
            <person name="Goeker M."/>
        </authorList>
    </citation>
    <scope>NUCLEOTIDE SEQUENCE [LARGE SCALE GENOMIC DNA]</scope>
    <source>
        <strain evidence="1 2">DSM 19092</strain>
    </source>
</reference>